<protein>
    <recommendedName>
        <fullName evidence="6">Thioesterase domain-containing protein</fullName>
    </recommendedName>
</protein>
<keyword evidence="5" id="KW-1185">Reference proteome</keyword>
<dbReference type="GeneID" id="95986644"/>
<dbReference type="CDD" id="cd00586">
    <property type="entry name" value="4HBT"/>
    <property type="match status" value="1"/>
</dbReference>
<accession>A0ABR3Q237</accession>
<evidence type="ECO:0000313" key="5">
    <source>
        <dbReference type="Proteomes" id="UP001565368"/>
    </source>
</evidence>
<comment type="caution">
    <text evidence="4">The sequence shown here is derived from an EMBL/GenBank/DDBJ whole genome shotgun (WGS) entry which is preliminary data.</text>
</comment>
<comment type="similarity">
    <text evidence="1">Belongs to the bacterial solute-binding protein 1 family.</text>
</comment>
<evidence type="ECO:0000256" key="1">
    <source>
        <dbReference type="ARBA" id="ARBA00008520"/>
    </source>
</evidence>
<dbReference type="InterPro" id="IPR006061">
    <property type="entry name" value="SBP_1_CS"/>
</dbReference>
<organism evidence="4 5">
    <name type="scientific">Vanrija albida</name>
    <dbReference type="NCBI Taxonomy" id="181172"/>
    <lineage>
        <taxon>Eukaryota</taxon>
        <taxon>Fungi</taxon>
        <taxon>Dikarya</taxon>
        <taxon>Basidiomycota</taxon>
        <taxon>Agaricomycotina</taxon>
        <taxon>Tremellomycetes</taxon>
        <taxon>Trichosporonales</taxon>
        <taxon>Trichosporonaceae</taxon>
        <taxon>Vanrija</taxon>
    </lineage>
</organism>
<proteinExistence type="inferred from homology"/>
<reference evidence="4 5" key="1">
    <citation type="submission" date="2023-08" db="EMBL/GenBank/DDBJ databases">
        <title>Annotated Genome Sequence of Vanrija albida AlHP1.</title>
        <authorList>
            <person name="Herzog R."/>
        </authorList>
    </citation>
    <scope>NUCLEOTIDE SEQUENCE [LARGE SCALE GENOMIC DNA]</scope>
    <source>
        <strain evidence="4 5">AlHP1</strain>
    </source>
</reference>
<dbReference type="Gene3D" id="3.10.129.10">
    <property type="entry name" value="Hotdog Thioesterase"/>
    <property type="match status" value="1"/>
</dbReference>
<dbReference type="RefSeq" id="XP_069208732.1">
    <property type="nucleotide sequence ID" value="XM_069354090.1"/>
</dbReference>
<gene>
    <name evidence="4" type="ORF">Q8F55_005601</name>
</gene>
<dbReference type="InterPro" id="IPR029069">
    <property type="entry name" value="HotDog_dom_sf"/>
</dbReference>
<dbReference type="InterPro" id="IPR050563">
    <property type="entry name" value="4-hydroxybenzoyl-CoA_TE"/>
</dbReference>
<evidence type="ECO:0000313" key="4">
    <source>
        <dbReference type="EMBL" id="KAL1408788.1"/>
    </source>
</evidence>
<evidence type="ECO:0008006" key="6">
    <source>
        <dbReference type="Google" id="ProtNLM"/>
    </source>
</evidence>
<dbReference type="Pfam" id="PF13279">
    <property type="entry name" value="4HBT_2"/>
    <property type="match status" value="1"/>
</dbReference>
<keyword evidence="3" id="KW-0732">Signal</keyword>
<dbReference type="EMBL" id="JBBXJM010000004">
    <property type="protein sequence ID" value="KAL1408788.1"/>
    <property type="molecule type" value="Genomic_DNA"/>
</dbReference>
<evidence type="ECO:0000256" key="3">
    <source>
        <dbReference type="ARBA" id="ARBA00022729"/>
    </source>
</evidence>
<dbReference type="PROSITE" id="PS01037">
    <property type="entry name" value="SBP_BACTERIAL_1"/>
    <property type="match status" value="1"/>
</dbReference>
<name>A0ABR3Q237_9TREE</name>
<dbReference type="PANTHER" id="PTHR31793">
    <property type="entry name" value="4-HYDROXYBENZOYL-COA THIOESTERASE FAMILY MEMBER"/>
    <property type="match status" value="1"/>
</dbReference>
<keyword evidence="2" id="KW-0813">Transport</keyword>
<dbReference type="PANTHER" id="PTHR31793:SF39">
    <property type="entry name" value="THIOESTERASE_THIOL ESTER DEHYDRASE-ISOMERASE"/>
    <property type="match status" value="1"/>
</dbReference>
<dbReference type="Proteomes" id="UP001565368">
    <property type="component" value="Unassembled WGS sequence"/>
</dbReference>
<evidence type="ECO:0000256" key="2">
    <source>
        <dbReference type="ARBA" id="ARBA00022448"/>
    </source>
</evidence>
<dbReference type="SUPFAM" id="SSF54637">
    <property type="entry name" value="Thioesterase/thiol ester dehydrase-isomerase"/>
    <property type="match status" value="1"/>
</dbReference>
<sequence length="212" mass="23748">MLTQLTLRPAPRAARAALAARSLCTTTPRASPSANRDPIPPPIQYDPAFDASRAAGHKWFDENGYGGVGRIEWPVQWGDSDMFQHTNNVSYVRYLESARVRFALTLAPELGQETAENWMYGRGTGWILKEQTIRYRRPVTYPDSLIWAPKITALDQARASFTLSHAAWSVKENAVAVTADSFAVMYDFDKLKKGVMSDRIREVLEKVGVQEA</sequence>